<dbReference type="OMA" id="WSYYLNA"/>
<dbReference type="EMBL" id="GL698567">
    <property type="protein sequence ID" value="EFY85757.1"/>
    <property type="molecule type" value="Genomic_DNA"/>
</dbReference>
<gene>
    <name evidence="8" type="ORF">MAC_08227</name>
</gene>
<dbReference type="InterPro" id="IPR010573">
    <property type="entry name" value="MFS_Str1/Tri12-like"/>
</dbReference>
<dbReference type="InParanoid" id="E9EEC9"/>
<accession>E9EEC9</accession>
<dbReference type="PROSITE" id="PS50850">
    <property type="entry name" value="MFS"/>
    <property type="match status" value="1"/>
</dbReference>
<evidence type="ECO:0000256" key="1">
    <source>
        <dbReference type="ARBA" id="ARBA00004141"/>
    </source>
</evidence>
<evidence type="ECO:0000259" key="7">
    <source>
        <dbReference type="PROSITE" id="PS50850"/>
    </source>
</evidence>
<keyword evidence="3 6" id="KW-0812">Transmembrane</keyword>
<feature type="transmembrane region" description="Helical" evidence="6">
    <location>
        <begin position="86"/>
        <end position="109"/>
    </location>
</feature>
<dbReference type="eggNOG" id="KOG0254">
    <property type="taxonomic scope" value="Eukaryota"/>
</dbReference>
<dbReference type="SUPFAM" id="SSF103473">
    <property type="entry name" value="MFS general substrate transporter"/>
    <property type="match status" value="1"/>
</dbReference>
<name>E9EEC9_METAQ</name>
<protein>
    <submittedName>
        <fullName evidence="8">Major facilitator superfamily permease</fullName>
    </submittedName>
</protein>
<keyword evidence="5 6" id="KW-0472">Membrane</keyword>
<dbReference type="Pfam" id="PF06609">
    <property type="entry name" value="TRI12"/>
    <property type="match status" value="1"/>
</dbReference>
<feature type="transmembrane region" description="Helical" evidence="6">
    <location>
        <begin position="173"/>
        <end position="197"/>
    </location>
</feature>
<evidence type="ECO:0000256" key="6">
    <source>
        <dbReference type="SAM" id="Phobius"/>
    </source>
</evidence>
<dbReference type="Proteomes" id="UP000002499">
    <property type="component" value="Unassembled WGS sequence"/>
</dbReference>
<feature type="transmembrane region" description="Helical" evidence="6">
    <location>
        <begin position="116"/>
        <end position="132"/>
    </location>
</feature>
<feature type="transmembrane region" description="Helical" evidence="6">
    <location>
        <begin position="282"/>
        <end position="299"/>
    </location>
</feature>
<feature type="transmembrane region" description="Helical" evidence="6">
    <location>
        <begin position="413"/>
        <end position="437"/>
    </location>
</feature>
<evidence type="ECO:0000313" key="9">
    <source>
        <dbReference type="Proteomes" id="UP000002499"/>
    </source>
</evidence>
<evidence type="ECO:0000313" key="8">
    <source>
        <dbReference type="EMBL" id="EFY85757.1"/>
    </source>
</evidence>
<dbReference type="AlphaFoldDB" id="E9EEC9"/>
<feature type="transmembrane region" description="Helical" evidence="6">
    <location>
        <begin position="386"/>
        <end position="407"/>
    </location>
</feature>
<dbReference type="PANTHER" id="PTHR23501:SF195">
    <property type="entry name" value="PEP5"/>
    <property type="match status" value="1"/>
</dbReference>
<keyword evidence="4 6" id="KW-1133">Transmembrane helix</keyword>
<dbReference type="GO" id="GO:0005886">
    <property type="term" value="C:plasma membrane"/>
    <property type="evidence" value="ECO:0007669"/>
    <property type="project" value="TreeGrafter"/>
</dbReference>
<feature type="domain" description="Major facilitator superfamily (MFS) profile" evidence="7">
    <location>
        <begin position="49"/>
        <end position="544"/>
    </location>
</feature>
<proteinExistence type="predicted"/>
<reference evidence="8 9" key="1">
    <citation type="journal article" date="2011" name="PLoS Genet.">
        <title>Genome sequencing and comparative transcriptomics of the model entomopathogenic fungi Metarhizium anisopliae and M. acridum.</title>
        <authorList>
            <person name="Gao Q."/>
            <person name="Jin K."/>
            <person name="Ying S.H."/>
            <person name="Zhang Y."/>
            <person name="Xiao G."/>
            <person name="Shang Y."/>
            <person name="Duan Z."/>
            <person name="Hu X."/>
            <person name="Xie X.Q."/>
            <person name="Zhou G."/>
            <person name="Peng G."/>
            <person name="Luo Z."/>
            <person name="Huang W."/>
            <person name="Wang B."/>
            <person name="Fang W."/>
            <person name="Wang S."/>
            <person name="Zhong Y."/>
            <person name="Ma L.J."/>
            <person name="St Leger R.J."/>
            <person name="Zhao G.P."/>
            <person name="Pei Y."/>
            <person name="Feng M.G."/>
            <person name="Xia Y."/>
            <person name="Wang C."/>
        </authorList>
    </citation>
    <scope>NUCLEOTIDE SEQUENCE [LARGE SCALE GENOMIC DNA]</scope>
    <source>
        <strain evidence="8 9">CQMa 102</strain>
    </source>
</reference>
<feature type="transmembrane region" description="Helical" evidence="6">
    <location>
        <begin position="138"/>
        <end position="161"/>
    </location>
</feature>
<evidence type="ECO:0000256" key="3">
    <source>
        <dbReference type="ARBA" id="ARBA00022692"/>
    </source>
</evidence>
<feature type="transmembrane region" description="Helical" evidence="6">
    <location>
        <begin position="352"/>
        <end position="379"/>
    </location>
</feature>
<dbReference type="HOGENOM" id="CLU_000960_25_1_1"/>
<sequence>MGTMREPRDTGLQTAQVETVIPEKSLNPQMMNEGELQSPYQLGWKTLLALVTLSMGNVCAALANTTNTTIKFQVATLAKTPGDSALASWISNGNFLLTLAMGPIFGSLGDRLGKKWFLVGGALLGVVGSTISGSANRIAAIVGGNILTGIANAGCIVSISCIQEITPNKHRPWAMGVSQAMASAFVVLGTFLAAAFVRDNVGGLGGWRWAYYFNGIIYGLTAVAIGVSYFPPRPVLGRHQVRREIITGVDYLGILLMAGSFASLITGLTWGGTTYPWDSPRIIATLTAGCVGLAFFGLYEAFMVKEGILDHRLFQTRNFPILMLVCAIDGMLLLGVNVAFSQEAYDLFTQDAVGIATIISPYLILSTFGCIPAGCIMAFTRSYRAFLVAALSWCALFTGLMGLVTAGRKSWSYAFSALFGAGTAVTTTIPGMLFPLFELSYEIYTNGTYKVTALALSIPSYLMGTAVTVSISCRALGGIVGITVFTSVYNNKYASYVGPEIAADSHAAVDTVASAKAWRDVWIVIACLVAVNAVVACFLKSVKSMMNDHVESSLEDSKVRREQKI</sequence>
<evidence type="ECO:0000256" key="5">
    <source>
        <dbReference type="ARBA" id="ARBA00023136"/>
    </source>
</evidence>
<organism evidence="9">
    <name type="scientific">Metarhizium acridum (strain CQMa 102)</name>
    <dbReference type="NCBI Taxonomy" id="655827"/>
    <lineage>
        <taxon>Eukaryota</taxon>
        <taxon>Fungi</taxon>
        <taxon>Dikarya</taxon>
        <taxon>Ascomycota</taxon>
        <taxon>Pezizomycotina</taxon>
        <taxon>Sordariomycetes</taxon>
        <taxon>Hypocreomycetidae</taxon>
        <taxon>Hypocreales</taxon>
        <taxon>Clavicipitaceae</taxon>
        <taxon>Metarhizium</taxon>
    </lineage>
</organism>
<dbReference type="PANTHER" id="PTHR23501">
    <property type="entry name" value="MAJOR FACILITATOR SUPERFAMILY"/>
    <property type="match status" value="1"/>
</dbReference>
<feature type="transmembrane region" description="Helical" evidence="6">
    <location>
        <begin position="47"/>
        <end position="66"/>
    </location>
</feature>
<feature type="transmembrane region" description="Helical" evidence="6">
    <location>
        <begin position="458"/>
        <end position="485"/>
    </location>
</feature>
<keyword evidence="2" id="KW-0813">Transport</keyword>
<feature type="transmembrane region" description="Helical" evidence="6">
    <location>
        <begin position="319"/>
        <end position="340"/>
    </location>
</feature>
<evidence type="ECO:0000256" key="4">
    <source>
        <dbReference type="ARBA" id="ARBA00022989"/>
    </source>
</evidence>
<feature type="transmembrane region" description="Helical" evidence="6">
    <location>
        <begin position="251"/>
        <end position="270"/>
    </location>
</feature>
<feature type="transmembrane region" description="Helical" evidence="6">
    <location>
        <begin position="209"/>
        <end position="230"/>
    </location>
</feature>
<dbReference type="InterPro" id="IPR020846">
    <property type="entry name" value="MFS_dom"/>
</dbReference>
<feature type="transmembrane region" description="Helical" evidence="6">
    <location>
        <begin position="521"/>
        <end position="539"/>
    </location>
</feature>
<dbReference type="Gene3D" id="1.20.1250.20">
    <property type="entry name" value="MFS general substrate transporter like domains"/>
    <property type="match status" value="2"/>
</dbReference>
<dbReference type="InterPro" id="IPR036259">
    <property type="entry name" value="MFS_trans_sf"/>
</dbReference>
<keyword evidence="9" id="KW-1185">Reference proteome</keyword>
<dbReference type="OrthoDB" id="2587356at2759"/>
<dbReference type="GO" id="GO:0022857">
    <property type="term" value="F:transmembrane transporter activity"/>
    <property type="evidence" value="ECO:0007669"/>
    <property type="project" value="InterPro"/>
</dbReference>
<comment type="subcellular location">
    <subcellularLocation>
        <location evidence="1">Membrane</location>
        <topology evidence="1">Multi-pass membrane protein</topology>
    </subcellularLocation>
</comment>
<evidence type="ECO:0000256" key="2">
    <source>
        <dbReference type="ARBA" id="ARBA00022448"/>
    </source>
</evidence>